<dbReference type="GO" id="GO:0071732">
    <property type="term" value="P:cellular response to nitric oxide"/>
    <property type="evidence" value="ECO:0007669"/>
    <property type="project" value="UniProtKB-ARBA"/>
</dbReference>
<dbReference type="FunFam" id="3.20.20.450:FF:000001">
    <property type="entry name" value="Cyclic di-GMP phosphodiesterase yahA"/>
    <property type="match status" value="1"/>
</dbReference>
<dbReference type="SMART" id="SM00052">
    <property type="entry name" value="EAL"/>
    <property type="match status" value="1"/>
</dbReference>
<sequence length="728" mass="82342">MEPRKSPTILTIDDEENIRDGLRMFLEDYDYRVIEARNGQEGLEIFAREKPDLVLCDLRMPEVDGLEVIEKIKSASPDTPIIVVSGTGVIGDAIEAIRCGAWNYLLKPIQDMPVLLHAINQALERSRLIIENRVYQEHLEEEVTRRTHALQKAVKDLNQSNVKLKNSEQKYRLIFDNLQDVYLEMRLDGTITEISPSISHISQYHREEIINQNIDKIFPSLRDRERLFDRLRADNKIYDYELHLQDKDATLIPCSLNASYQQGSEQTGDKLCATLRDVTDRKLAEAKIQHLAFYDALTELPNRRLLLDRLEQNISRARRYGHYGAMLFLDLDRFKNINDSLGHPVGDSLLKAVSAQLLKDLRSDDTVSRLGGDEFVMLLSDLGNDPTVAAARAQQKAEHIKVKLSEKNMIDGHELHITPSIGVAMFPAGKNSQETGDDILRYADTAMYRAKDDGRDTIRFFLPSMQAAADNRLAIEKELRHALDRGELSLNFQPQVNSRGTILGAETLVRWKHPEKGYISPATFIPIAEATGLILPIGEWVLQTACEHLKDWNNQGLSVHHLAVNVSPRQFRQPNFISQVQTILDKTGADPRQLGLELTEGMVIDNILDTIEKMEALKKMGIELSIDDFGTGYSSLTYLKKMPLDILKIDQSFVHDIETDSNDAAIVDTIISMATHLDLKVIAEGVETKYELEFLEGKGCPLFQGYLFSKPVANETFVELLKTGKTQG</sequence>
<keyword evidence="2" id="KW-0597">Phosphoprotein</keyword>
<dbReference type="PROSITE" id="PS50883">
    <property type="entry name" value="EAL"/>
    <property type="match status" value="1"/>
</dbReference>
<dbReference type="Gene3D" id="3.40.50.2300">
    <property type="match status" value="1"/>
</dbReference>
<gene>
    <name evidence="8" type="ORF">SAMN05660420_01595</name>
</gene>
<dbReference type="PROSITE" id="PS50112">
    <property type="entry name" value="PAS"/>
    <property type="match status" value="1"/>
</dbReference>
<dbReference type="SMART" id="SM00448">
    <property type="entry name" value="REC"/>
    <property type="match status" value="1"/>
</dbReference>
<dbReference type="OrthoDB" id="9777298at2"/>
<evidence type="ECO:0000259" key="3">
    <source>
        <dbReference type="PROSITE" id="PS50110"/>
    </source>
</evidence>
<name>A0A1H3ZNV2_9BACT</name>
<dbReference type="Gene3D" id="3.30.450.20">
    <property type="entry name" value="PAS domain"/>
    <property type="match status" value="1"/>
</dbReference>
<dbReference type="Gene3D" id="3.20.20.450">
    <property type="entry name" value="EAL domain"/>
    <property type="match status" value="1"/>
</dbReference>
<dbReference type="Pfam" id="PF00072">
    <property type="entry name" value="Response_reg"/>
    <property type="match status" value="1"/>
</dbReference>
<dbReference type="AlphaFoldDB" id="A0A1H3ZNV2"/>
<dbReference type="InterPro" id="IPR029787">
    <property type="entry name" value="Nucleotide_cyclase"/>
</dbReference>
<feature type="domain" description="Response regulatory" evidence="3">
    <location>
        <begin position="8"/>
        <end position="122"/>
    </location>
</feature>
<dbReference type="InterPro" id="IPR000160">
    <property type="entry name" value="GGDEF_dom"/>
</dbReference>
<dbReference type="PROSITE" id="PS50887">
    <property type="entry name" value="GGDEF"/>
    <property type="match status" value="1"/>
</dbReference>
<dbReference type="SUPFAM" id="SSF52172">
    <property type="entry name" value="CheY-like"/>
    <property type="match status" value="1"/>
</dbReference>
<dbReference type="GO" id="GO:0071111">
    <property type="term" value="F:cyclic-guanylate-specific phosphodiesterase activity"/>
    <property type="evidence" value="ECO:0007669"/>
    <property type="project" value="UniProtKB-EC"/>
</dbReference>
<dbReference type="PROSITE" id="PS50110">
    <property type="entry name" value="RESPONSE_REGULATORY"/>
    <property type="match status" value="1"/>
</dbReference>
<feature type="modified residue" description="4-aspartylphosphate" evidence="2">
    <location>
        <position position="57"/>
    </location>
</feature>
<proteinExistence type="predicted"/>
<evidence type="ECO:0000256" key="2">
    <source>
        <dbReference type="PROSITE-ProRule" id="PRU00169"/>
    </source>
</evidence>
<accession>A0A1H3ZNV2</accession>
<dbReference type="Pfam" id="PF13426">
    <property type="entry name" value="PAS_9"/>
    <property type="match status" value="1"/>
</dbReference>
<dbReference type="GO" id="GO:0000160">
    <property type="term" value="P:phosphorelay signal transduction system"/>
    <property type="evidence" value="ECO:0007669"/>
    <property type="project" value="InterPro"/>
</dbReference>
<dbReference type="PANTHER" id="PTHR44757:SF2">
    <property type="entry name" value="BIOFILM ARCHITECTURE MAINTENANCE PROTEIN MBAA"/>
    <property type="match status" value="1"/>
</dbReference>
<dbReference type="InterPro" id="IPR000014">
    <property type="entry name" value="PAS"/>
</dbReference>
<dbReference type="EMBL" id="FNQN01000004">
    <property type="protein sequence ID" value="SEA24912.1"/>
    <property type="molecule type" value="Genomic_DNA"/>
</dbReference>
<comment type="catalytic activity">
    <reaction evidence="1">
        <text>3',3'-c-di-GMP + H2O = 5'-phosphoguanylyl(3'-&gt;5')guanosine + H(+)</text>
        <dbReference type="Rhea" id="RHEA:24902"/>
        <dbReference type="ChEBI" id="CHEBI:15377"/>
        <dbReference type="ChEBI" id="CHEBI:15378"/>
        <dbReference type="ChEBI" id="CHEBI:58754"/>
        <dbReference type="ChEBI" id="CHEBI:58805"/>
        <dbReference type="EC" id="3.1.4.52"/>
    </reaction>
    <physiologicalReaction direction="left-to-right" evidence="1">
        <dbReference type="Rhea" id="RHEA:24903"/>
    </physiologicalReaction>
</comment>
<feature type="domain" description="EAL" evidence="6">
    <location>
        <begin position="472"/>
        <end position="725"/>
    </location>
</feature>
<dbReference type="CDD" id="cd00130">
    <property type="entry name" value="PAS"/>
    <property type="match status" value="1"/>
</dbReference>
<evidence type="ECO:0000259" key="4">
    <source>
        <dbReference type="PROSITE" id="PS50112"/>
    </source>
</evidence>
<dbReference type="CDD" id="cd01949">
    <property type="entry name" value="GGDEF"/>
    <property type="match status" value="1"/>
</dbReference>
<dbReference type="InterPro" id="IPR049510">
    <property type="entry name" value="RssB-like_REC"/>
</dbReference>
<evidence type="ECO:0000259" key="7">
    <source>
        <dbReference type="PROSITE" id="PS50887"/>
    </source>
</evidence>
<dbReference type="SMART" id="SM00267">
    <property type="entry name" value="GGDEF"/>
    <property type="match status" value="1"/>
</dbReference>
<dbReference type="Pfam" id="PF00563">
    <property type="entry name" value="EAL"/>
    <property type="match status" value="1"/>
</dbReference>
<dbReference type="STRING" id="37625.SAMN05660420_01595"/>
<evidence type="ECO:0000313" key="8">
    <source>
        <dbReference type="EMBL" id="SEA24912.1"/>
    </source>
</evidence>
<dbReference type="InterPro" id="IPR001633">
    <property type="entry name" value="EAL_dom"/>
</dbReference>
<dbReference type="NCBIfam" id="TIGR00254">
    <property type="entry name" value="GGDEF"/>
    <property type="match status" value="1"/>
</dbReference>
<keyword evidence="9" id="KW-1185">Reference proteome</keyword>
<dbReference type="InterPro" id="IPR035965">
    <property type="entry name" value="PAS-like_dom_sf"/>
</dbReference>
<dbReference type="NCBIfam" id="TIGR00229">
    <property type="entry name" value="sensory_box"/>
    <property type="match status" value="1"/>
</dbReference>
<feature type="domain" description="PAC" evidence="5">
    <location>
        <begin position="238"/>
        <end position="290"/>
    </location>
</feature>
<evidence type="ECO:0000313" key="9">
    <source>
        <dbReference type="Proteomes" id="UP000199409"/>
    </source>
</evidence>
<dbReference type="RefSeq" id="WP_092346482.1">
    <property type="nucleotide sequence ID" value="NZ_FNQN01000004.1"/>
</dbReference>
<dbReference type="PANTHER" id="PTHR44757">
    <property type="entry name" value="DIGUANYLATE CYCLASE DGCP"/>
    <property type="match status" value="1"/>
</dbReference>
<dbReference type="SUPFAM" id="SSF55073">
    <property type="entry name" value="Nucleotide cyclase"/>
    <property type="match status" value="1"/>
</dbReference>
<dbReference type="InterPro" id="IPR001789">
    <property type="entry name" value="Sig_transdc_resp-reg_receiver"/>
</dbReference>
<dbReference type="InterPro" id="IPR052155">
    <property type="entry name" value="Biofilm_reg_signaling"/>
</dbReference>
<organism evidence="8 9">
    <name type="scientific">Desulfuromusa kysingii</name>
    <dbReference type="NCBI Taxonomy" id="37625"/>
    <lineage>
        <taxon>Bacteria</taxon>
        <taxon>Pseudomonadati</taxon>
        <taxon>Thermodesulfobacteriota</taxon>
        <taxon>Desulfuromonadia</taxon>
        <taxon>Desulfuromonadales</taxon>
        <taxon>Geopsychrobacteraceae</taxon>
        <taxon>Desulfuromusa</taxon>
    </lineage>
</organism>
<evidence type="ECO:0000259" key="5">
    <source>
        <dbReference type="PROSITE" id="PS50113"/>
    </source>
</evidence>
<protein>
    <submittedName>
        <fullName evidence="8">PAS domain S-box-containing protein/diguanylate cyclase (GGDEF) domain-containing protein</fullName>
    </submittedName>
</protein>
<feature type="domain" description="GGDEF" evidence="7">
    <location>
        <begin position="322"/>
        <end position="463"/>
    </location>
</feature>
<dbReference type="Pfam" id="PF00990">
    <property type="entry name" value="GGDEF"/>
    <property type="match status" value="1"/>
</dbReference>
<reference evidence="8 9" key="1">
    <citation type="submission" date="2016-10" db="EMBL/GenBank/DDBJ databases">
        <authorList>
            <person name="de Groot N.N."/>
        </authorList>
    </citation>
    <scope>NUCLEOTIDE SEQUENCE [LARGE SCALE GENOMIC DNA]</scope>
    <source>
        <strain evidence="8 9">DSM 7343</strain>
    </source>
</reference>
<dbReference type="InterPro" id="IPR011006">
    <property type="entry name" value="CheY-like_superfamily"/>
</dbReference>
<dbReference type="SUPFAM" id="SSF141868">
    <property type="entry name" value="EAL domain-like"/>
    <property type="match status" value="1"/>
</dbReference>
<dbReference type="Gene3D" id="3.30.70.270">
    <property type="match status" value="1"/>
</dbReference>
<dbReference type="PROSITE" id="PS50113">
    <property type="entry name" value="PAC"/>
    <property type="match status" value="1"/>
</dbReference>
<dbReference type="InterPro" id="IPR035919">
    <property type="entry name" value="EAL_sf"/>
</dbReference>
<dbReference type="SUPFAM" id="SSF55785">
    <property type="entry name" value="PYP-like sensor domain (PAS domain)"/>
    <property type="match status" value="1"/>
</dbReference>
<evidence type="ECO:0000256" key="1">
    <source>
        <dbReference type="ARBA" id="ARBA00051114"/>
    </source>
</evidence>
<dbReference type="InterPro" id="IPR000700">
    <property type="entry name" value="PAS-assoc_C"/>
</dbReference>
<dbReference type="Proteomes" id="UP000199409">
    <property type="component" value="Unassembled WGS sequence"/>
</dbReference>
<dbReference type="CDD" id="cd01948">
    <property type="entry name" value="EAL"/>
    <property type="match status" value="1"/>
</dbReference>
<feature type="domain" description="PAS" evidence="4">
    <location>
        <begin position="167"/>
        <end position="213"/>
    </location>
</feature>
<dbReference type="InterPro" id="IPR043128">
    <property type="entry name" value="Rev_trsase/Diguanyl_cyclase"/>
</dbReference>
<dbReference type="CDD" id="cd17555">
    <property type="entry name" value="REC_RssB-like"/>
    <property type="match status" value="1"/>
</dbReference>
<evidence type="ECO:0000259" key="6">
    <source>
        <dbReference type="PROSITE" id="PS50883"/>
    </source>
</evidence>
<dbReference type="FunFam" id="3.30.70.270:FF:000001">
    <property type="entry name" value="Diguanylate cyclase domain protein"/>
    <property type="match status" value="1"/>
</dbReference>